<dbReference type="PANTHER" id="PTHR24193:SF121">
    <property type="entry name" value="ADA2A-CONTAINING COMPLEX COMPONENT 3, ISOFORM D"/>
    <property type="match status" value="1"/>
</dbReference>
<dbReference type="RefSeq" id="XP_017700584.2">
    <property type="nucleotide sequence ID" value="XM_017845095.3"/>
</dbReference>
<organism evidence="14 15">
    <name type="scientific">Phoenix dactylifera</name>
    <name type="common">Date palm</name>
    <dbReference type="NCBI Taxonomy" id="42345"/>
    <lineage>
        <taxon>Eukaryota</taxon>
        <taxon>Viridiplantae</taxon>
        <taxon>Streptophyta</taxon>
        <taxon>Embryophyta</taxon>
        <taxon>Tracheophyta</taxon>
        <taxon>Spermatophyta</taxon>
        <taxon>Magnoliopsida</taxon>
        <taxon>Liliopsida</taxon>
        <taxon>Arecaceae</taxon>
        <taxon>Coryphoideae</taxon>
        <taxon>Phoeniceae</taxon>
        <taxon>Phoenix</taxon>
    </lineage>
</organism>
<gene>
    <name evidence="15" type="primary">LOC103716708</name>
</gene>
<dbReference type="GO" id="GO:0061630">
    <property type="term" value="F:ubiquitin protein ligase activity"/>
    <property type="evidence" value="ECO:0007669"/>
    <property type="project" value="UniProtKB-EC"/>
</dbReference>
<dbReference type="Gene3D" id="3.30.40.10">
    <property type="entry name" value="Zinc/RING finger domain, C3HC4 (zinc finger)"/>
    <property type="match status" value="1"/>
</dbReference>
<dbReference type="InterPro" id="IPR001841">
    <property type="entry name" value="Znf_RING"/>
</dbReference>
<comment type="pathway">
    <text evidence="2">Protein modification; protein ubiquitination.</text>
</comment>
<name>A0A8B7MVS3_PHODC</name>
<feature type="domain" description="RING-type" evidence="13">
    <location>
        <begin position="339"/>
        <end position="389"/>
    </location>
</feature>
<dbReference type="Proteomes" id="UP000228380">
    <property type="component" value="Chromosome 18"/>
</dbReference>
<feature type="repeat" description="ANK" evidence="11">
    <location>
        <begin position="111"/>
        <end position="132"/>
    </location>
</feature>
<evidence type="ECO:0000313" key="14">
    <source>
        <dbReference type="Proteomes" id="UP000228380"/>
    </source>
</evidence>
<keyword evidence="14" id="KW-1185">Reference proteome</keyword>
<keyword evidence="10 11" id="KW-0040">ANK repeat</keyword>
<keyword evidence="5" id="KW-0479">Metal-binding</keyword>
<reference evidence="14" key="1">
    <citation type="journal article" date="2019" name="Nat. Commun.">
        <title>Genome-wide association mapping of date palm fruit traits.</title>
        <authorList>
            <person name="Hazzouri K.M."/>
            <person name="Gros-Balthazard M."/>
            <person name="Flowers J.M."/>
            <person name="Copetti D."/>
            <person name="Lemansour A."/>
            <person name="Lebrun M."/>
            <person name="Masmoudi K."/>
            <person name="Ferrand S."/>
            <person name="Dhar M.I."/>
            <person name="Fresquez Z.A."/>
            <person name="Rosas U."/>
            <person name="Zhang J."/>
            <person name="Talag J."/>
            <person name="Lee S."/>
            <person name="Kudrna D."/>
            <person name="Powell R.F."/>
            <person name="Leitch I.J."/>
            <person name="Krueger R.R."/>
            <person name="Wing R.A."/>
            <person name="Amiri K.M.A."/>
            <person name="Purugganan M.D."/>
        </authorList>
    </citation>
    <scope>NUCLEOTIDE SEQUENCE [LARGE SCALE GENOMIC DNA]</scope>
    <source>
        <strain evidence="14">cv. Khalas</strain>
    </source>
</reference>
<evidence type="ECO:0000313" key="15">
    <source>
        <dbReference type="RefSeq" id="XP_017700584.2"/>
    </source>
</evidence>
<dbReference type="PROSITE" id="PS00518">
    <property type="entry name" value="ZF_RING_1"/>
    <property type="match status" value="1"/>
</dbReference>
<dbReference type="SUPFAM" id="SSF48403">
    <property type="entry name" value="Ankyrin repeat"/>
    <property type="match status" value="1"/>
</dbReference>
<evidence type="ECO:0000256" key="10">
    <source>
        <dbReference type="ARBA" id="ARBA00023043"/>
    </source>
</evidence>
<evidence type="ECO:0000256" key="2">
    <source>
        <dbReference type="ARBA" id="ARBA00004906"/>
    </source>
</evidence>
<keyword evidence="9" id="KW-0862">Zinc</keyword>
<dbReference type="AlphaFoldDB" id="A0A8B7MVS3"/>
<dbReference type="SUPFAM" id="SSF57850">
    <property type="entry name" value="RING/U-box"/>
    <property type="match status" value="1"/>
</dbReference>
<dbReference type="InterPro" id="IPR002110">
    <property type="entry name" value="Ankyrin_rpt"/>
</dbReference>
<evidence type="ECO:0000259" key="13">
    <source>
        <dbReference type="PROSITE" id="PS50089"/>
    </source>
</evidence>
<feature type="repeat" description="ANK" evidence="11">
    <location>
        <begin position="77"/>
        <end position="98"/>
    </location>
</feature>
<dbReference type="PROSITE" id="PS50089">
    <property type="entry name" value="ZF_RING_2"/>
    <property type="match status" value="1"/>
</dbReference>
<evidence type="ECO:0000256" key="3">
    <source>
        <dbReference type="ARBA" id="ARBA00012483"/>
    </source>
</evidence>
<reference evidence="15" key="2">
    <citation type="submission" date="2025-08" db="UniProtKB">
        <authorList>
            <consortium name="RefSeq"/>
        </authorList>
    </citation>
    <scope>IDENTIFICATION</scope>
    <source>
        <tissue evidence="15">Young leaves</tissue>
    </source>
</reference>
<dbReference type="InterPro" id="IPR056760">
    <property type="entry name" value="RING_XB3-like"/>
</dbReference>
<dbReference type="OrthoDB" id="539213at2759"/>
<evidence type="ECO:0000256" key="5">
    <source>
        <dbReference type="ARBA" id="ARBA00022723"/>
    </source>
</evidence>
<dbReference type="GeneID" id="103716708"/>
<dbReference type="InterPro" id="IPR036770">
    <property type="entry name" value="Ankyrin_rpt-contain_sf"/>
</dbReference>
<dbReference type="Gene3D" id="1.25.40.20">
    <property type="entry name" value="Ankyrin repeat-containing domain"/>
    <property type="match status" value="2"/>
</dbReference>
<keyword evidence="4" id="KW-0808">Transferase</keyword>
<feature type="repeat" description="ANK" evidence="11">
    <location>
        <begin position="219"/>
        <end position="251"/>
    </location>
</feature>
<comment type="catalytic activity">
    <reaction evidence="1">
        <text>S-ubiquitinyl-[E2 ubiquitin-conjugating enzyme]-L-cysteine + [acceptor protein]-L-lysine = [E2 ubiquitin-conjugating enzyme]-L-cysteine + N(6)-ubiquitinyl-[acceptor protein]-L-lysine.</text>
        <dbReference type="EC" id="2.3.2.27"/>
    </reaction>
</comment>
<evidence type="ECO:0000256" key="6">
    <source>
        <dbReference type="ARBA" id="ARBA00022737"/>
    </source>
</evidence>
<dbReference type="SMART" id="SM00248">
    <property type="entry name" value="ANK"/>
    <property type="match status" value="5"/>
</dbReference>
<feature type="repeat" description="ANK" evidence="11">
    <location>
        <begin position="44"/>
        <end position="76"/>
    </location>
</feature>
<evidence type="ECO:0000256" key="1">
    <source>
        <dbReference type="ARBA" id="ARBA00000900"/>
    </source>
</evidence>
<dbReference type="InterPro" id="IPR050663">
    <property type="entry name" value="Ankyrin-SOCS_Box"/>
</dbReference>
<dbReference type="GO" id="GO:0008270">
    <property type="term" value="F:zinc ion binding"/>
    <property type="evidence" value="ECO:0007669"/>
    <property type="project" value="UniProtKB-KW"/>
</dbReference>
<dbReference type="PROSITE" id="PS50297">
    <property type="entry name" value="ANK_REP_REGION"/>
    <property type="match status" value="5"/>
</dbReference>
<dbReference type="GO" id="GO:0000976">
    <property type="term" value="F:transcription cis-regulatory region binding"/>
    <property type="evidence" value="ECO:0007669"/>
    <property type="project" value="TreeGrafter"/>
</dbReference>
<feature type="repeat" description="ANK" evidence="11">
    <location>
        <begin position="176"/>
        <end position="208"/>
    </location>
</feature>
<dbReference type="Pfam" id="PF12796">
    <property type="entry name" value="Ank_2"/>
    <property type="match status" value="1"/>
</dbReference>
<keyword evidence="8" id="KW-0833">Ubl conjugation pathway</keyword>
<dbReference type="InterPro" id="IPR013083">
    <property type="entry name" value="Znf_RING/FYVE/PHD"/>
</dbReference>
<dbReference type="GO" id="GO:0005634">
    <property type="term" value="C:nucleus"/>
    <property type="evidence" value="ECO:0007669"/>
    <property type="project" value="TreeGrafter"/>
</dbReference>
<accession>A0A8B7MVS3</accession>
<protein>
    <recommendedName>
        <fullName evidence="3">RING-type E3 ubiquitin transferase</fullName>
        <ecNumber evidence="3">2.3.2.27</ecNumber>
    </recommendedName>
</protein>
<evidence type="ECO:0000256" key="12">
    <source>
        <dbReference type="PROSITE-ProRule" id="PRU00175"/>
    </source>
</evidence>
<evidence type="ECO:0000256" key="11">
    <source>
        <dbReference type="PROSITE-ProRule" id="PRU00023"/>
    </source>
</evidence>
<evidence type="ECO:0000256" key="4">
    <source>
        <dbReference type="ARBA" id="ARBA00022679"/>
    </source>
</evidence>
<dbReference type="PANTHER" id="PTHR24193">
    <property type="entry name" value="ANKYRIN REPEAT PROTEIN"/>
    <property type="match status" value="1"/>
</dbReference>
<proteinExistence type="predicted"/>
<dbReference type="PROSITE" id="PS50088">
    <property type="entry name" value="ANK_REPEAT"/>
    <property type="match status" value="5"/>
</dbReference>
<dbReference type="Pfam" id="PF24921">
    <property type="entry name" value="RING_XB3-XBAT31"/>
    <property type="match status" value="1"/>
</dbReference>
<evidence type="ECO:0000256" key="8">
    <source>
        <dbReference type="ARBA" id="ARBA00022786"/>
    </source>
</evidence>
<sequence>MGNSLCCSASGERLATAARDGDLGEARRLLELNPGLAKYSIFGGFNSSLHLAAADGRTEIAKLLLEKGADVNSRNICGQTPLMHACRSGHWDIVQILLLFRCDVLKVEYLNSRTALHFAAEGGHVRCIRLLVADFSCGASVSSKDGAQEGSIPKSSLRRGYDQLALSKFVNKAANGGVTALHLAALNGHFDCVHLLLDLHADVSSVALYYSSSTSSIGAGSTPLHYAACGGNLKCCQVLIARGASRSTENYNGWLPCDVARMWGCHSLEPLLSPNSDFTIPLFRPSNYLSLPLRSILDIARSLQVAKSQWSMQPFVSFYVRRDCGLQSSPATSDGDDLCAVCLERVCTVACEGCGHELCITCALCLCSTSKTTPETDARPGSIPCPFCRNGIVSFVKLPTFPPKELKLNQELSLCIKCSFDPHDLRRTAIACKSEFLKNT</sequence>
<evidence type="ECO:0000256" key="7">
    <source>
        <dbReference type="ARBA" id="ARBA00022771"/>
    </source>
</evidence>
<keyword evidence="6" id="KW-0677">Repeat</keyword>
<dbReference type="InterPro" id="IPR017907">
    <property type="entry name" value="Znf_RING_CS"/>
</dbReference>
<dbReference type="Pfam" id="PF00023">
    <property type="entry name" value="Ank"/>
    <property type="match status" value="2"/>
</dbReference>
<dbReference type="EC" id="2.3.2.27" evidence="3"/>
<dbReference type="GO" id="GO:0045944">
    <property type="term" value="P:positive regulation of transcription by RNA polymerase II"/>
    <property type="evidence" value="ECO:0007669"/>
    <property type="project" value="TreeGrafter"/>
</dbReference>
<keyword evidence="7 12" id="KW-0863">Zinc-finger</keyword>
<evidence type="ECO:0000256" key="9">
    <source>
        <dbReference type="ARBA" id="ARBA00022833"/>
    </source>
</evidence>